<evidence type="ECO:0000313" key="1">
    <source>
        <dbReference type="EMBL" id="STW04805.1"/>
    </source>
</evidence>
<proteinExistence type="predicted"/>
<organism evidence="1 2">
    <name type="scientific">Klebsiella grimontii</name>
    <dbReference type="NCBI Taxonomy" id="2058152"/>
    <lineage>
        <taxon>Bacteria</taxon>
        <taxon>Pseudomonadati</taxon>
        <taxon>Pseudomonadota</taxon>
        <taxon>Gammaproteobacteria</taxon>
        <taxon>Enterobacterales</taxon>
        <taxon>Enterobacteriaceae</taxon>
        <taxon>Klebsiella/Raoultella group</taxon>
        <taxon>Klebsiella</taxon>
    </lineage>
</organism>
<dbReference type="Proteomes" id="UP000254571">
    <property type="component" value="Unassembled WGS sequence"/>
</dbReference>
<dbReference type="EMBL" id="UGMX01000002">
    <property type="protein sequence ID" value="STW04805.1"/>
    <property type="molecule type" value="Genomic_DNA"/>
</dbReference>
<sequence length="49" mass="5554">MMVTTVQILQLVMVLLLRVAQQLSKPQLLDTMLNLILVGSQLAQHQLLR</sequence>
<evidence type="ECO:0000313" key="2">
    <source>
        <dbReference type="Proteomes" id="UP000254571"/>
    </source>
</evidence>
<dbReference type="AlphaFoldDB" id="A0A7H4NX90"/>
<accession>A0A7H4NX90</accession>
<comment type="caution">
    <text evidence="1">The sequence shown here is derived from an EMBL/GenBank/DDBJ whole genome shotgun (WGS) entry which is preliminary data.</text>
</comment>
<protein>
    <submittedName>
        <fullName evidence="1">Uncharacterized protein</fullName>
    </submittedName>
</protein>
<reference evidence="1 2" key="1">
    <citation type="submission" date="2018-06" db="EMBL/GenBank/DDBJ databases">
        <authorList>
            <consortium name="Pathogen Informatics"/>
            <person name="Doyle S."/>
        </authorList>
    </citation>
    <scope>NUCLEOTIDE SEQUENCE [LARGE SCALE GENOMIC DNA]</scope>
    <source>
        <strain evidence="1 2">NCTC9149</strain>
    </source>
</reference>
<gene>
    <name evidence="1" type="ORF">NCTC9149_01162</name>
</gene>
<name>A0A7H4NX90_9ENTR</name>